<feature type="domain" description="THAP-type" evidence="15">
    <location>
        <begin position="61"/>
        <end position="141"/>
    </location>
</feature>
<keyword evidence="6" id="KW-0805">Transcription regulation</keyword>
<protein>
    <recommendedName>
        <fullName evidence="15">THAP-type domain-containing protein</fullName>
    </recommendedName>
</protein>
<evidence type="ECO:0000256" key="8">
    <source>
        <dbReference type="ARBA" id="ARBA00023125"/>
    </source>
</evidence>
<keyword evidence="3" id="KW-0479">Metal-binding</keyword>
<dbReference type="GO" id="GO:0043565">
    <property type="term" value="F:sequence-specific DNA binding"/>
    <property type="evidence" value="ECO:0007669"/>
    <property type="project" value="InterPro"/>
</dbReference>
<dbReference type="Proteomes" id="UP001353858">
    <property type="component" value="Unassembled WGS sequence"/>
</dbReference>
<dbReference type="InterPro" id="IPR006612">
    <property type="entry name" value="THAP_Znf"/>
</dbReference>
<evidence type="ECO:0000256" key="6">
    <source>
        <dbReference type="ARBA" id="ARBA00023015"/>
    </source>
</evidence>
<evidence type="ECO:0000256" key="13">
    <source>
        <dbReference type="SAM" id="MobiDB-lite"/>
    </source>
</evidence>
<evidence type="ECO:0000256" key="14">
    <source>
        <dbReference type="SAM" id="Phobius"/>
    </source>
</evidence>
<keyword evidence="5" id="KW-0862">Zinc</keyword>
<dbReference type="InterPro" id="IPR038441">
    <property type="entry name" value="THAP_Znf_sf"/>
</dbReference>
<gene>
    <name evidence="16" type="ORF">RN001_005815</name>
</gene>
<keyword evidence="9" id="KW-0804">Transcription</keyword>
<dbReference type="PANTHER" id="PTHR46600:SF1">
    <property type="entry name" value="THAP DOMAIN-CONTAINING PROTEIN 1"/>
    <property type="match status" value="1"/>
</dbReference>
<dbReference type="EMBL" id="JARPUR010000002">
    <property type="protein sequence ID" value="KAK4882496.1"/>
    <property type="molecule type" value="Genomic_DNA"/>
</dbReference>
<feature type="transmembrane region" description="Helical" evidence="14">
    <location>
        <begin position="308"/>
        <end position="325"/>
    </location>
</feature>
<keyword evidence="14" id="KW-0472">Membrane</keyword>
<evidence type="ECO:0000256" key="4">
    <source>
        <dbReference type="ARBA" id="ARBA00022771"/>
    </source>
</evidence>
<keyword evidence="17" id="KW-1185">Reference proteome</keyword>
<dbReference type="GO" id="GO:0005654">
    <property type="term" value="C:nucleoplasm"/>
    <property type="evidence" value="ECO:0007669"/>
    <property type="project" value="UniProtKB-SubCell"/>
</dbReference>
<keyword evidence="7" id="KW-0175">Coiled coil</keyword>
<dbReference type="AlphaFoldDB" id="A0AAN7SAU5"/>
<evidence type="ECO:0000256" key="11">
    <source>
        <dbReference type="ARBA" id="ARBA00023306"/>
    </source>
</evidence>
<evidence type="ECO:0000259" key="15">
    <source>
        <dbReference type="PROSITE" id="PS50950"/>
    </source>
</evidence>
<comment type="similarity">
    <text evidence="2">Belongs to the THAP1 family.</text>
</comment>
<reference evidence="17" key="1">
    <citation type="submission" date="2023-01" db="EMBL/GenBank/DDBJ databases">
        <title>Key to firefly adult light organ development and bioluminescence: homeobox transcription factors regulate luciferase expression and transportation to peroxisome.</title>
        <authorList>
            <person name="Fu X."/>
        </authorList>
    </citation>
    <scope>NUCLEOTIDE SEQUENCE [LARGE SCALE GENOMIC DNA]</scope>
</reference>
<evidence type="ECO:0000256" key="12">
    <source>
        <dbReference type="PROSITE-ProRule" id="PRU00309"/>
    </source>
</evidence>
<dbReference type="Pfam" id="PF05485">
    <property type="entry name" value="THAP"/>
    <property type="match status" value="1"/>
</dbReference>
<dbReference type="PROSITE" id="PS50950">
    <property type="entry name" value="ZF_THAP"/>
    <property type="match status" value="1"/>
</dbReference>
<evidence type="ECO:0000256" key="2">
    <source>
        <dbReference type="ARBA" id="ARBA00006177"/>
    </source>
</evidence>
<dbReference type="SMART" id="SM00692">
    <property type="entry name" value="DM3"/>
    <property type="match status" value="1"/>
</dbReference>
<dbReference type="GO" id="GO:0008270">
    <property type="term" value="F:zinc ion binding"/>
    <property type="evidence" value="ECO:0007669"/>
    <property type="project" value="UniProtKB-KW"/>
</dbReference>
<evidence type="ECO:0000256" key="5">
    <source>
        <dbReference type="ARBA" id="ARBA00022833"/>
    </source>
</evidence>
<comment type="subcellular location">
    <subcellularLocation>
        <location evidence="1">Nucleus</location>
        <location evidence="1">Nucleoplasm</location>
    </subcellularLocation>
</comment>
<keyword evidence="10" id="KW-0539">Nucleus</keyword>
<evidence type="ECO:0000256" key="1">
    <source>
        <dbReference type="ARBA" id="ARBA00004642"/>
    </source>
</evidence>
<keyword evidence="8 12" id="KW-0238">DNA-binding</keyword>
<dbReference type="InterPro" id="IPR026516">
    <property type="entry name" value="THAP1/10"/>
</dbReference>
<dbReference type="Gene3D" id="6.20.210.20">
    <property type="entry name" value="THAP domain"/>
    <property type="match status" value="1"/>
</dbReference>
<evidence type="ECO:0000313" key="17">
    <source>
        <dbReference type="Proteomes" id="UP001353858"/>
    </source>
</evidence>
<dbReference type="SUPFAM" id="SSF57716">
    <property type="entry name" value="Glucocorticoid receptor-like (DNA-binding domain)"/>
    <property type="match status" value="1"/>
</dbReference>
<keyword evidence="14" id="KW-0812">Transmembrane</keyword>
<proteinExistence type="inferred from homology"/>
<feature type="transmembrane region" description="Helical" evidence="14">
    <location>
        <begin position="240"/>
        <end position="261"/>
    </location>
</feature>
<evidence type="ECO:0000256" key="3">
    <source>
        <dbReference type="ARBA" id="ARBA00022723"/>
    </source>
</evidence>
<keyword evidence="14" id="KW-1133">Transmembrane helix</keyword>
<feature type="transmembrane region" description="Helical" evidence="14">
    <location>
        <begin position="282"/>
        <end position="302"/>
    </location>
</feature>
<evidence type="ECO:0000313" key="16">
    <source>
        <dbReference type="EMBL" id="KAK4882496.1"/>
    </source>
</evidence>
<accession>A0AAN7SAU5</accession>
<feature type="region of interest" description="Disordered" evidence="13">
    <location>
        <begin position="23"/>
        <end position="44"/>
    </location>
</feature>
<evidence type="ECO:0000256" key="10">
    <source>
        <dbReference type="ARBA" id="ARBA00023242"/>
    </source>
</evidence>
<sequence>MDNQSELEAQLDMILDDVFVEGQVFPNPQSPSPSVPKVDKDANKSLDSDSEFNKELLSSKSKNNCCVPQCSATYKNSRISLHSFPKDKFQLKKWTAALKIGKKVSSYMKVCSLHFNDEDFFFKEHLNRLARLKKNVIPSQNLPVGSHDKVIAPNRSQRYERFVKRGKRKVQNTNILEVQSEEAPVKNESLKDASNLLHFSQSSVVFCNMYEDKGVQVNMYEEFKDYNLSNLIDNDYKCNVLTGIANLAILAVLIEAVAKLTSLKTKLDTKNKVVLTLMKLKLNLSFNSLGVIFQGPVLWTLIPYMDEIMIIIAGITNLSAPILAYDKF</sequence>
<keyword evidence="11" id="KW-0131">Cell cycle</keyword>
<keyword evidence="4 12" id="KW-0863">Zinc-finger</keyword>
<evidence type="ECO:0000256" key="9">
    <source>
        <dbReference type="ARBA" id="ARBA00023163"/>
    </source>
</evidence>
<dbReference type="SMART" id="SM00980">
    <property type="entry name" value="THAP"/>
    <property type="match status" value="1"/>
</dbReference>
<evidence type="ECO:0000256" key="7">
    <source>
        <dbReference type="ARBA" id="ARBA00023054"/>
    </source>
</evidence>
<name>A0AAN7SAU5_9COLE</name>
<organism evidence="16 17">
    <name type="scientific">Aquatica leii</name>
    <dbReference type="NCBI Taxonomy" id="1421715"/>
    <lineage>
        <taxon>Eukaryota</taxon>
        <taxon>Metazoa</taxon>
        <taxon>Ecdysozoa</taxon>
        <taxon>Arthropoda</taxon>
        <taxon>Hexapoda</taxon>
        <taxon>Insecta</taxon>
        <taxon>Pterygota</taxon>
        <taxon>Neoptera</taxon>
        <taxon>Endopterygota</taxon>
        <taxon>Coleoptera</taxon>
        <taxon>Polyphaga</taxon>
        <taxon>Elateriformia</taxon>
        <taxon>Elateroidea</taxon>
        <taxon>Lampyridae</taxon>
        <taxon>Luciolinae</taxon>
        <taxon>Aquatica</taxon>
    </lineage>
</organism>
<dbReference type="PANTHER" id="PTHR46600">
    <property type="entry name" value="THAP DOMAIN-CONTAINING"/>
    <property type="match status" value="1"/>
</dbReference>
<comment type="caution">
    <text evidence="16">The sequence shown here is derived from an EMBL/GenBank/DDBJ whole genome shotgun (WGS) entry which is preliminary data.</text>
</comment>